<dbReference type="InterPro" id="IPR045864">
    <property type="entry name" value="aa-tRNA-synth_II/BPL/LPL"/>
</dbReference>
<evidence type="ECO:0000256" key="6">
    <source>
        <dbReference type="SAM" id="MobiDB-lite"/>
    </source>
</evidence>
<dbReference type="Pfam" id="PF00152">
    <property type="entry name" value="tRNA-synt_2"/>
    <property type="match status" value="1"/>
</dbReference>
<dbReference type="EMBL" id="JAUNZN010000001">
    <property type="protein sequence ID" value="KAK4832721.1"/>
    <property type="molecule type" value="Genomic_DNA"/>
</dbReference>
<dbReference type="PANTHER" id="PTHR22594">
    <property type="entry name" value="ASPARTYL/LYSYL-TRNA SYNTHETASE"/>
    <property type="match status" value="1"/>
</dbReference>
<evidence type="ECO:0000259" key="7">
    <source>
        <dbReference type="Pfam" id="PF00152"/>
    </source>
</evidence>
<dbReference type="InterPro" id="IPR004364">
    <property type="entry name" value="Aa-tRNA-synt_II"/>
</dbReference>
<name>A0AAN7NXZ4_MYCAM</name>
<keyword evidence="4" id="KW-0648">Protein biosynthesis</keyword>
<evidence type="ECO:0000256" key="5">
    <source>
        <dbReference type="ARBA" id="ARBA00023146"/>
    </source>
</evidence>
<reference evidence="8 9" key="1">
    <citation type="journal article" date="2023" name="J. Hered.">
        <title>Chromosome-level genome of the wood stork (Mycteria americana) provides insight into avian chromosome evolution.</title>
        <authorList>
            <person name="Flamio R. Jr."/>
            <person name="Ramstad K.M."/>
        </authorList>
    </citation>
    <scope>NUCLEOTIDE SEQUENCE [LARGE SCALE GENOMIC DNA]</scope>
    <source>
        <strain evidence="8">JAX WOST 10</strain>
    </source>
</reference>
<evidence type="ECO:0000313" key="8">
    <source>
        <dbReference type="EMBL" id="KAK4832721.1"/>
    </source>
</evidence>
<evidence type="ECO:0000313" key="9">
    <source>
        <dbReference type="Proteomes" id="UP001333110"/>
    </source>
</evidence>
<evidence type="ECO:0000256" key="1">
    <source>
        <dbReference type="ARBA" id="ARBA00022598"/>
    </source>
</evidence>
<comment type="caution">
    <text evidence="8">The sequence shown here is derived from an EMBL/GenBank/DDBJ whole genome shotgun (WGS) entry which is preliminary data.</text>
</comment>
<organism evidence="8 9">
    <name type="scientific">Mycteria americana</name>
    <name type="common">Wood stork</name>
    <dbReference type="NCBI Taxonomy" id="33587"/>
    <lineage>
        <taxon>Eukaryota</taxon>
        <taxon>Metazoa</taxon>
        <taxon>Chordata</taxon>
        <taxon>Craniata</taxon>
        <taxon>Vertebrata</taxon>
        <taxon>Euteleostomi</taxon>
        <taxon>Archelosauria</taxon>
        <taxon>Archosauria</taxon>
        <taxon>Dinosauria</taxon>
        <taxon>Saurischia</taxon>
        <taxon>Theropoda</taxon>
        <taxon>Coelurosauria</taxon>
        <taxon>Aves</taxon>
        <taxon>Neognathae</taxon>
        <taxon>Neoaves</taxon>
        <taxon>Aequornithes</taxon>
        <taxon>Ciconiiformes</taxon>
        <taxon>Ciconiidae</taxon>
        <taxon>Mycteria</taxon>
    </lineage>
</organism>
<dbReference type="GO" id="GO:0005739">
    <property type="term" value="C:mitochondrion"/>
    <property type="evidence" value="ECO:0007669"/>
    <property type="project" value="TreeGrafter"/>
</dbReference>
<keyword evidence="1" id="KW-0436">Ligase</keyword>
<dbReference type="GO" id="GO:0004816">
    <property type="term" value="F:asparagine-tRNA ligase activity"/>
    <property type="evidence" value="ECO:0007669"/>
    <property type="project" value="TreeGrafter"/>
</dbReference>
<keyword evidence="5" id="KW-0030">Aminoacyl-tRNA synthetase</keyword>
<sequence>MQRYSVGKLSSREGPGGVSQQPPEYEPAVCPGAKKANSIVACIRNSVASRTREVIIPLYSALVRPHLESCVQFWAPHSKRDIEVLDRVQRRATKLVKGLEHKSDEERLRELRLFSLEKRRLRRDLIALYNDLKGGCREVGVGLFSQVTSHRTRGNGLKLCQGTFKLDIRKNFFSERVVKHWKRLPREVVESPSLEVFKRRVNVALRDMDRLEQMLKNKFVTISYNEAVEILKQASQTFTFKPEWGCDLRTEHEKYLVKHCGEVPVFVINYPYNLKPFYMRDNEDEPQHTVAAVDLLVPGIGELCGGSLREERLPFLESRLQRLGLADAYQWYLDLRKFGSVPHGGFGMGFERYLQCILGADNIKDVIPFPRFSHSCLL</sequence>
<dbReference type="GO" id="GO:0006421">
    <property type="term" value="P:asparaginyl-tRNA aminoacylation"/>
    <property type="evidence" value="ECO:0007669"/>
    <property type="project" value="TreeGrafter"/>
</dbReference>
<evidence type="ECO:0000256" key="3">
    <source>
        <dbReference type="ARBA" id="ARBA00022840"/>
    </source>
</evidence>
<dbReference type="InterPro" id="IPR002312">
    <property type="entry name" value="Asp/Asn-tRNA-synth_IIb"/>
</dbReference>
<dbReference type="PANTHER" id="PTHR22594:SF34">
    <property type="entry name" value="ASPARAGINE--TRNA LIGASE, MITOCHONDRIAL-RELATED"/>
    <property type="match status" value="1"/>
</dbReference>
<accession>A0AAN7NXZ4</accession>
<dbReference type="SUPFAM" id="SSF55681">
    <property type="entry name" value="Class II aaRS and biotin synthetases"/>
    <property type="match status" value="1"/>
</dbReference>
<keyword evidence="2" id="KW-0547">Nucleotide-binding</keyword>
<dbReference type="Gene3D" id="3.30.930.10">
    <property type="entry name" value="Bira Bifunctional Protein, Domain 2"/>
    <property type="match status" value="1"/>
</dbReference>
<feature type="region of interest" description="Disordered" evidence="6">
    <location>
        <begin position="1"/>
        <end position="26"/>
    </location>
</feature>
<dbReference type="GO" id="GO:0005524">
    <property type="term" value="F:ATP binding"/>
    <property type="evidence" value="ECO:0007669"/>
    <property type="project" value="UniProtKB-KW"/>
</dbReference>
<keyword evidence="9" id="KW-1185">Reference proteome</keyword>
<dbReference type="PRINTS" id="PR01042">
    <property type="entry name" value="TRNASYNTHASP"/>
</dbReference>
<feature type="domain" description="Aminoacyl-tRNA synthetase class II (D/K/N)" evidence="7">
    <location>
        <begin position="203"/>
        <end position="371"/>
    </location>
</feature>
<keyword evidence="3" id="KW-0067">ATP-binding</keyword>
<evidence type="ECO:0000256" key="4">
    <source>
        <dbReference type="ARBA" id="ARBA00022917"/>
    </source>
</evidence>
<dbReference type="Proteomes" id="UP001333110">
    <property type="component" value="Unassembled WGS sequence"/>
</dbReference>
<protein>
    <recommendedName>
        <fullName evidence="7">Aminoacyl-tRNA synthetase class II (D/K/N) domain-containing protein</fullName>
    </recommendedName>
</protein>
<dbReference type="AlphaFoldDB" id="A0AAN7NXZ4"/>
<gene>
    <name evidence="8" type="ORF">QYF61_025210</name>
</gene>
<proteinExistence type="predicted"/>
<evidence type="ECO:0000256" key="2">
    <source>
        <dbReference type="ARBA" id="ARBA00022741"/>
    </source>
</evidence>